<sequence length="310" mass="31604">MVGWQLAKSLRTDLALDVLRWASGPHPRRRRSNRRTTATRACSTSFAVVLLIAATTCVMVLRALGRARSRTTSPDTTSPTMTFRGPVGISLAVLAGIGALGALAFAAENAQQSWSAVYLEDELAASASLSALGPAVFAGVVAVTRFAVSRIDPCHARTHVLAGAATATLGAGLLFLTPNLPTALAALALAAAGTAVLLPTLLRVVSRAVSEARRARATSTITVIAYTGFLAGPAYVGPTADAFGLRGAMLAVAALTAVMAALTPLVLRAGSQRRRTVGATDVGVSAPAPDGVVSPGTQTGSVDPPGNHRH</sequence>
<evidence type="ECO:0000256" key="2">
    <source>
        <dbReference type="ARBA" id="ARBA00022692"/>
    </source>
</evidence>
<dbReference type="InterPro" id="IPR036259">
    <property type="entry name" value="MFS_trans_sf"/>
</dbReference>
<comment type="subcellular location">
    <subcellularLocation>
        <location evidence="1">Membrane</location>
        <topology evidence="1">Multi-pass membrane protein</topology>
    </subcellularLocation>
</comment>
<evidence type="ECO:0000256" key="5">
    <source>
        <dbReference type="SAM" id="MobiDB-lite"/>
    </source>
</evidence>
<feature type="transmembrane region" description="Helical" evidence="6">
    <location>
        <begin position="85"/>
        <end position="107"/>
    </location>
</feature>
<reference evidence="7 8" key="1">
    <citation type="submission" date="2018-07" db="EMBL/GenBank/DDBJ databases">
        <title>Desertimonas flava gen. nov. sp. nov.</title>
        <authorList>
            <person name="Liu S."/>
        </authorList>
    </citation>
    <scope>NUCLEOTIDE SEQUENCE [LARGE SCALE GENOMIC DNA]</scope>
    <source>
        <strain evidence="7 8">16Sb5-5</strain>
    </source>
</reference>
<gene>
    <name evidence="7" type="ORF">DT076_07085</name>
</gene>
<keyword evidence="3 6" id="KW-1133">Transmembrane helix</keyword>
<dbReference type="AlphaFoldDB" id="A0A367YWX5"/>
<comment type="caution">
    <text evidence="7">The sequence shown here is derived from an EMBL/GenBank/DDBJ whole genome shotgun (WGS) entry which is preliminary data.</text>
</comment>
<evidence type="ECO:0000256" key="6">
    <source>
        <dbReference type="SAM" id="Phobius"/>
    </source>
</evidence>
<organism evidence="7 8">
    <name type="scientific">Desertihabitans brevis</name>
    <dbReference type="NCBI Taxonomy" id="2268447"/>
    <lineage>
        <taxon>Bacteria</taxon>
        <taxon>Bacillati</taxon>
        <taxon>Actinomycetota</taxon>
        <taxon>Actinomycetes</taxon>
        <taxon>Propionibacteriales</taxon>
        <taxon>Propionibacteriaceae</taxon>
        <taxon>Desertihabitans</taxon>
    </lineage>
</organism>
<dbReference type="PANTHER" id="PTHR23514">
    <property type="entry name" value="BYPASS OF STOP CODON PROTEIN 6"/>
    <property type="match status" value="1"/>
</dbReference>
<dbReference type="GO" id="GO:0016020">
    <property type="term" value="C:membrane"/>
    <property type="evidence" value="ECO:0007669"/>
    <property type="project" value="UniProtKB-SubCell"/>
</dbReference>
<dbReference type="Pfam" id="PF07690">
    <property type="entry name" value="MFS_1"/>
    <property type="match status" value="1"/>
</dbReference>
<dbReference type="SUPFAM" id="SSF103473">
    <property type="entry name" value="MFS general substrate transporter"/>
    <property type="match status" value="1"/>
</dbReference>
<dbReference type="InterPro" id="IPR011701">
    <property type="entry name" value="MFS"/>
</dbReference>
<feature type="transmembrane region" description="Helical" evidence="6">
    <location>
        <begin position="217"/>
        <end position="236"/>
    </location>
</feature>
<dbReference type="PANTHER" id="PTHR23514:SF13">
    <property type="entry name" value="INNER MEMBRANE PROTEIN YBJJ"/>
    <property type="match status" value="1"/>
</dbReference>
<accession>A0A367YWX5</accession>
<evidence type="ECO:0000313" key="8">
    <source>
        <dbReference type="Proteomes" id="UP000252770"/>
    </source>
</evidence>
<dbReference type="GO" id="GO:0022857">
    <property type="term" value="F:transmembrane transporter activity"/>
    <property type="evidence" value="ECO:0007669"/>
    <property type="project" value="InterPro"/>
</dbReference>
<feature type="transmembrane region" description="Helical" evidence="6">
    <location>
        <begin position="127"/>
        <end position="148"/>
    </location>
</feature>
<keyword evidence="2 6" id="KW-0812">Transmembrane</keyword>
<feature type="transmembrane region" description="Helical" evidence="6">
    <location>
        <begin position="248"/>
        <end position="267"/>
    </location>
</feature>
<feature type="transmembrane region" description="Helical" evidence="6">
    <location>
        <begin position="44"/>
        <end position="64"/>
    </location>
</feature>
<dbReference type="Proteomes" id="UP000252770">
    <property type="component" value="Unassembled WGS sequence"/>
</dbReference>
<protein>
    <submittedName>
        <fullName evidence="7">MFS transporter</fullName>
    </submittedName>
</protein>
<dbReference type="Gene3D" id="1.20.1250.20">
    <property type="entry name" value="MFS general substrate transporter like domains"/>
    <property type="match status" value="1"/>
</dbReference>
<keyword evidence="8" id="KW-1185">Reference proteome</keyword>
<feature type="transmembrane region" description="Helical" evidence="6">
    <location>
        <begin position="160"/>
        <end position="177"/>
    </location>
</feature>
<feature type="region of interest" description="Disordered" evidence="5">
    <location>
        <begin position="278"/>
        <end position="310"/>
    </location>
</feature>
<evidence type="ECO:0000256" key="4">
    <source>
        <dbReference type="ARBA" id="ARBA00023136"/>
    </source>
</evidence>
<name>A0A367YWX5_9ACTN</name>
<evidence type="ECO:0000313" key="7">
    <source>
        <dbReference type="EMBL" id="RCK70405.1"/>
    </source>
</evidence>
<proteinExistence type="predicted"/>
<keyword evidence="4 6" id="KW-0472">Membrane</keyword>
<dbReference type="EMBL" id="QOUI01000003">
    <property type="protein sequence ID" value="RCK70405.1"/>
    <property type="molecule type" value="Genomic_DNA"/>
</dbReference>
<evidence type="ECO:0000256" key="3">
    <source>
        <dbReference type="ARBA" id="ARBA00022989"/>
    </source>
</evidence>
<evidence type="ECO:0000256" key="1">
    <source>
        <dbReference type="ARBA" id="ARBA00004141"/>
    </source>
</evidence>
<feature type="transmembrane region" description="Helical" evidence="6">
    <location>
        <begin position="183"/>
        <end position="205"/>
    </location>
</feature>
<dbReference type="InterPro" id="IPR051788">
    <property type="entry name" value="MFS_Transporter"/>
</dbReference>